<dbReference type="InterPro" id="IPR050103">
    <property type="entry name" value="Class-III_PLP-dep_AT"/>
</dbReference>
<keyword evidence="8" id="KW-1185">Reference proteome</keyword>
<keyword evidence="4 7" id="KW-0808">Transferase</keyword>
<sequence>MTMKNAELKSRKDAATPRGVGVMCDFYAERAENAELWDIEGRRFIDFAAGIAVCNTGHRHPKIVNAIRDQLDHFTHTAYQVVPYASYVELAEKLNERAPGDHPKKTAFFTTGAEAVENAIKIARAATGRPGVIAFTGGFHGRTLMGMALTGKVAPYKIGFGPFPSDVFHAPFPNPLHGVTTADSLKAIEFLFKADIDPKRVAAIIFEPVQGEGGFYPAPAEFVRALRKLCNEHGILLIADEVQTGFARSGKLFAMNHYDVVPDLMTVAKSLAGGMPLSGVIGRADVMDAAAPGGLGGTYAGNPLAVAAAHAVLDIIDEEKLCERATLLGDRIKARLIALQSDVPQIADVRGPGGMVAVEFCKAGTTEPDAEFTKRVQTRALERGLLLLVCGVYSNVVRFLFPLTIQEAVFDEALAILEDVIKDSVAITA</sequence>
<accession>A0A5Q4ZRH4</accession>
<reference evidence="7 8" key="1">
    <citation type="submission" date="2019-08" db="EMBL/GenBank/DDBJ databases">
        <authorList>
            <person name="Herpell B J."/>
        </authorList>
    </citation>
    <scope>NUCLEOTIDE SEQUENCE [LARGE SCALE GENOMIC DNA]</scope>
    <source>
        <strain evidence="8">Msb3</strain>
    </source>
</reference>
<keyword evidence="5 6" id="KW-0663">Pyridoxal phosphate</keyword>
<comment type="cofactor">
    <cofactor evidence="1">
        <name>pyridoxal 5'-phosphate</name>
        <dbReference type="ChEBI" id="CHEBI:597326"/>
    </cofactor>
</comment>
<dbReference type="KEGG" id="pdio:PDMSB3_2556.1"/>
<dbReference type="InterPro" id="IPR049704">
    <property type="entry name" value="Aminotrans_3_PPA_site"/>
</dbReference>
<dbReference type="Pfam" id="PF00202">
    <property type="entry name" value="Aminotran_3"/>
    <property type="match status" value="1"/>
</dbReference>
<dbReference type="PROSITE" id="PS00600">
    <property type="entry name" value="AA_TRANSFER_CLASS_3"/>
    <property type="match status" value="1"/>
</dbReference>
<proteinExistence type="inferred from homology"/>
<dbReference type="InterPro" id="IPR015422">
    <property type="entry name" value="PyrdxlP-dep_Trfase_small"/>
</dbReference>
<evidence type="ECO:0000256" key="1">
    <source>
        <dbReference type="ARBA" id="ARBA00001933"/>
    </source>
</evidence>
<dbReference type="PANTHER" id="PTHR11986">
    <property type="entry name" value="AMINOTRANSFERASE CLASS III"/>
    <property type="match status" value="1"/>
</dbReference>
<name>A0A5Q4ZRH4_9BURK</name>
<evidence type="ECO:0000256" key="4">
    <source>
        <dbReference type="ARBA" id="ARBA00022679"/>
    </source>
</evidence>
<dbReference type="PANTHER" id="PTHR11986:SF79">
    <property type="entry name" value="ACETYLORNITHINE AMINOTRANSFERASE, MITOCHONDRIAL"/>
    <property type="match status" value="1"/>
</dbReference>
<dbReference type="PIRSF" id="PIRSF000521">
    <property type="entry name" value="Transaminase_4ab_Lys_Orn"/>
    <property type="match status" value="1"/>
</dbReference>
<dbReference type="InterPro" id="IPR005814">
    <property type="entry name" value="Aminotrans_3"/>
</dbReference>
<dbReference type="EMBL" id="LR699554">
    <property type="protein sequence ID" value="VVD33840.1"/>
    <property type="molecule type" value="Genomic_DNA"/>
</dbReference>
<comment type="similarity">
    <text evidence="2 6">Belongs to the class-III pyridoxal-phosphate-dependent aminotransferase family.</text>
</comment>
<evidence type="ECO:0000313" key="7">
    <source>
        <dbReference type="EMBL" id="VVD33840.1"/>
    </source>
</evidence>
<dbReference type="InterPro" id="IPR015424">
    <property type="entry name" value="PyrdxlP-dep_Trfase"/>
</dbReference>
<dbReference type="GO" id="GO:0034386">
    <property type="term" value="F:4-aminobutyrate:2-oxoglutarate transaminase activity"/>
    <property type="evidence" value="ECO:0007669"/>
    <property type="project" value="UniProtKB-EC"/>
</dbReference>
<dbReference type="Gene3D" id="3.40.640.10">
    <property type="entry name" value="Type I PLP-dependent aspartate aminotransferase-like (Major domain)"/>
    <property type="match status" value="1"/>
</dbReference>
<dbReference type="InterPro" id="IPR004632">
    <property type="entry name" value="4NH2But_aminotransferase_bac"/>
</dbReference>
<dbReference type="GO" id="GO:0030170">
    <property type="term" value="F:pyridoxal phosphate binding"/>
    <property type="evidence" value="ECO:0007669"/>
    <property type="project" value="InterPro"/>
</dbReference>
<dbReference type="InterPro" id="IPR015421">
    <property type="entry name" value="PyrdxlP-dep_Trfase_major"/>
</dbReference>
<dbReference type="GO" id="GO:0009448">
    <property type="term" value="P:gamma-aminobutyric acid metabolic process"/>
    <property type="evidence" value="ECO:0007669"/>
    <property type="project" value="InterPro"/>
</dbReference>
<dbReference type="FunFam" id="3.40.640.10:FF:000013">
    <property type="entry name" value="4-aminobutyrate aminotransferase"/>
    <property type="match status" value="1"/>
</dbReference>
<keyword evidence="3 7" id="KW-0032">Aminotransferase</keyword>
<evidence type="ECO:0000256" key="5">
    <source>
        <dbReference type="ARBA" id="ARBA00022898"/>
    </source>
</evidence>
<evidence type="ECO:0000256" key="6">
    <source>
        <dbReference type="RuleBase" id="RU003560"/>
    </source>
</evidence>
<dbReference type="Proteomes" id="UP000325811">
    <property type="component" value="Chromosome II"/>
</dbReference>
<dbReference type="CDD" id="cd00610">
    <property type="entry name" value="OAT_like"/>
    <property type="match status" value="1"/>
</dbReference>
<dbReference type="Gene3D" id="3.90.1150.10">
    <property type="entry name" value="Aspartate Aminotransferase, domain 1"/>
    <property type="match status" value="1"/>
</dbReference>
<evidence type="ECO:0000256" key="3">
    <source>
        <dbReference type="ARBA" id="ARBA00022576"/>
    </source>
</evidence>
<dbReference type="EC" id="2.6.1.19" evidence="7"/>
<dbReference type="AlphaFoldDB" id="A0A5Q4ZRH4"/>
<dbReference type="SUPFAM" id="SSF53383">
    <property type="entry name" value="PLP-dependent transferases"/>
    <property type="match status" value="1"/>
</dbReference>
<dbReference type="GO" id="GO:0042802">
    <property type="term" value="F:identical protein binding"/>
    <property type="evidence" value="ECO:0007669"/>
    <property type="project" value="TreeGrafter"/>
</dbReference>
<protein>
    <submittedName>
        <fullName evidence="7">GABA aminotransferase, PLP-dependent</fullName>
        <ecNumber evidence="7">2.6.1.19</ecNumber>
    </submittedName>
</protein>
<dbReference type="NCBIfam" id="NF005692">
    <property type="entry name" value="PRK07495.1"/>
    <property type="match status" value="1"/>
</dbReference>
<organism evidence="7 8">
    <name type="scientific">Paraburkholderia dioscoreae</name>
    <dbReference type="NCBI Taxonomy" id="2604047"/>
    <lineage>
        <taxon>Bacteria</taxon>
        <taxon>Pseudomonadati</taxon>
        <taxon>Pseudomonadota</taxon>
        <taxon>Betaproteobacteria</taxon>
        <taxon>Burkholderiales</taxon>
        <taxon>Burkholderiaceae</taxon>
        <taxon>Paraburkholderia</taxon>
    </lineage>
</organism>
<dbReference type="NCBIfam" id="TIGR00700">
    <property type="entry name" value="GABAtrnsam"/>
    <property type="match status" value="1"/>
</dbReference>
<evidence type="ECO:0000313" key="8">
    <source>
        <dbReference type="Proteomes" id="UP000325811"/>
    </source>
</evidence>
<evidence type="ECO:0000256" key="2">
    <source>
        <dbReference type="ARBA" id="ARBA00008954"/>
    </source>
</evidence>
<gene>
    <name evidence="7" type="primary">puuE</name>
    <name evidence="7" type="ORF">PDMSB3_2556</name>
</gene>